<evidence type="ECO:0000259" key="13">
    <source>
        <dbReference type="Pfam" id="PF01292"/>
    </source>
</evidence>
<dbReference type="SUPFAM" id="SSF81342">
    <property type="entry name" value="Transmembrane di-heme cytochromes"/>
    <property type="match status" value="1"/>
</dbReference>
<gene>
    <name evidence="14" type="ORF">METZ01_LOCUS56136</name>
</gene>
<evidence type="ECO:0000313" key="14">
    <source>
        <dbReference type="EMBL" id="SVA03282.1"/>
    </source>
</evidence>
<keyword evidence="2" id="KW-0813">Transport</keyword>
<dbReference type="AlphaFoldDB" id="A0A381SGR7"/>
<feature type="transmembrane region" description="Helical" evidence="12">
    <location>
        <begin position="146"/>
        <end position="164"/>
    </location>
</feature>
<dbReference type="InterPro" id="IPR016174">
    <property type="entry name" value="Di-haem_cyt_TM"/>
</dbReference>
<dbReference type="GO" id="GO:0005886">
    <property type="term" value="C:plasma membrane"/>
    <property type="evidence" value="ECO:0007669"/>
    <property type="project" value="UniProtKB-SubCell"/>
</dbReference>
<keyword evidence="4" id="KW-0349">Heme</keyword>
<evidence type="ECO:0000256" key="8">
    <source>
        <dbReference type="ARBA" id="ARBA00022989"/>
    </source>
</evidence>
<keyword evidence="9" id="KW-0408">Iron</keyword>
<keyword evidence="8 12" id="KW-1133">Transmembrane helix</keyword>
<evidence type="ECO:0000256" key="7">
    <source>
        <dbReference type="ARBA" id="ARBA00022982"/>
    </source>
</evidence>
<dbReference type="EMBL" id="UINC01003090">
    <property type="protein sequence ID" value="SVA03282.1"/>
    <property type="molecule type" value="Genomic_DNA"/>
</dbReference>
<keyword evidence="3" id="KW-1003">Cell membrane</keyword>
<comment type="similarity">
    <text evidence="11">Belongs to the cytochrome b561 family.</text>
</comment>
<dbReference type="PANTHER" id="PTHR30529">
    <property type="entry name" value="CYTOCHROME B561"/>
    <property type="match status" value="1"/>
</dbReference>
<evidence type="ECO:0000256" key="10">
    <source>
        <dbReference type="ARBA" id="ARBA00023136"/>
    </source>
</evidence>
<dbReference type="InterPro" id="IPR052168">
    <property type="entry name" value="Cytochrome_b561_oxidase"/>
</dbReference>
<dbReference type="GO" id="GO:0009055">
    <property type="term" value="F:electron transfer activity"/>
    <property type="evidence" value="ECO:0007669"/>
    <property type="project" value="InterPro"/>
</dbReference>
<evidence type="ECO:0000256" key="5">
    <source>
        <dbReference type="ARBA" id="ARBA00022692"/>
    </source>
</evidence>
<sequence length="178" mass="20010">MKNVYRYHPLLVSLHWLLAVLILFQLITGDNFLAEMSNDNPGKISALKTHIQVGLVILFLMLTRLILRRKTDSPDAIDTGNSFINKAGKYSHILLYILVFGALFSGIGTSIIAGLPDIVFFGSGDALPETFDGIPPKVFHTVSTKILFFMIILHFLATIYHQFVRKDGLLSRMWFGNK</sequence>
<dbReference type="GO" id="GO:0046872">
    <property type="term" value="F:metal ion binding"/>
    <property type="evidence" value="ECO:0007669"/>
    <property type="project" value="UniProtKB-KW"/>
</dbReference>
<keyword evidence="10 12" id="KW-0472">Membrane</keyword>
<proteinExistence type="inferred from homology"/>
<dbReference type="GO" id="GO:0020037">
    <property type="term" value="F:heme binding"/>
    <property type="evidence" value="ECO:0007669"/>
    <property type="project" value="TreeGrafter"/>
</dbReference>
<reference evidence="14" key="1">
    <citation type="submission" date="2018-05" db="EMBL/GenBank/DDBJ databases">
        <authorList>
            <person name="Lanie J.A."/>
            <person name="Ng W.-L."/>
            <person name="Kazmierczak K.M."/>
            <person name="Andrzejewski T.M."/>
            <person name="Davidsen T.M."/>
            <person name="Wayne K.J."/>
            <person name="Tettelin H."/>
            <person name="Glass J.I."/>
            <person name="Rusch D."/>
            <person name="Podicherti R."/>
            <person name="Tsui H.-C.T."/>
            <person name="Winkler M.E."/>
        </authorList>
    </citation>
    <scope>NUCLEOTIDE SEQUENCE</scope>
</reference>
<protein>
    <recommendedName>
        <fullName evidence="13">Cytochrome b561 bacterial/Ni-hydrogenase domain-containing protein</fullName>
    </recommendedName>
</protein>
<evidence type="ECO:0000256" key="3">
    <source>
        <dbReference type="ARBA" id="ARBA00022475"/>
    </source>
</evidence>
<dbReference type="GO" id="GO:0022904">
    <property type="term" value="P:respiratory electron transport chain"/>
    <property type="evidence" value="ECO:0007669"/>
    <property type="project" value="InterPro"/>
</dbReference>
<evidence type="ECO:0000256" key="2">
    <source>
        <dbReference type="ARBA" id="ARBA00022448"/>
    </source>
</evidence>
<keyword evidence="7" id="KW-0249">Electron transport</keyword>
<evidence type="ECO:0000256" key="6">
    <source>
        <dbReference type="ARBA" id="ARBA00022723"/>
    </source>
</evidence>
<organism evidence="14">
    <name type="scientific">marine metagenome</name>
    <dbReference type="NCBI Taxonomy" id="408172"/>
    <lineage>
        <taxon>unclassified sequences</taxon>
        <taxon>metagenomes</taxon>
        <taxon>ecological metagenomes</taxon>
    </lineage>
</organism>
<dbReference type="PANTHER" id="PTHR30529:SF7">
    <property type="entry name" value="CYTOCHROME B561 BACTERIAL_NI-HYDROGENASE DOMAIN-CONTAINING PROTEIN"/>
    <property type="match status" value="1"/>
</dbReference>
<keyword evidence="5 12" id="KW-0812">Transmembrane</keyword>
<evidence type="ECO:0000256" key="9">
    <source>
        <dbReference type="ARBA" id="ARBA00023004"/>
    </source>
</evidence>
<dbReference type="Pfam" id="PF01292">
    <property type="entry name" value="Ni_hydr_CYTB"/>
    <property type="match status" value="1"/>
</dbReference>
<accession>A0A381SGR7</accession>
<feature type="transmembrane region" description="Helical" evidence="12">
    <location>
        <begin position="7"/>
        <end position="27"/>
    </location>
</feature>
<feature type="transmembrane region" description="Helical" evidence="12">
    <location>
        <begin position="93"/>
        <end position="115"/>
    </location>
</feature>
<dbReference type="InterPro" id="IPR011577">
    <property type="entry name" value="Cyt_b561_bac/Ni-Hgenase"/>
</dbReference>
<feature type="transmembrane region" description="Helical" evidence="12">
    <location>
        <begin position="47"/>
        <end position="67"/>
    </location>
</feature>
<evidence type="ECO:0000256" key="1">
    <source>
        <dbReference type="ARBA" id="ARBA00004651"/>
    </source>
</evidence>
<evidence type="ECO:0000256" key="4">
    <source>
        <dbReference type="ARBA" id="ARBA00022617"/>
    </source>
</evidence>
<evidence type="ECO:0000256" key="12">
    <source>
        <dbReference type="SAM" id="Phobius"/>
    </source>
</evidence>
<evidence type="ECO:0000256" key="11">
    <source>
        <dbReference type="ARBA" id="ARBA00037975"/>
    </source>
</evidence>
<name>A0A381SGR7_9ZZZZ</name>
<comment type="subcellular location">
    <subcellularLocation>
        <location evidence="1">Cell membrane</location>
        <topology evidence="1">Multi-pass membrane protein</topology>
    </subcellularLocation>
</comment>
<feature type="domain" description="Cytochrome b561 bacterial/Ni-hydrogenase" evidence="13">
    <location>
        <begin position="6"/>
        <end position="176"/>
    </location>
</feature>
<keyword evidence="6" id="KW-0479">Metal-binding</keyword>